<gene>
    <name evidence="3" type="ORF">MMUR_25880</name>
</gene>
<dbReference type="GO" id="GO:0016829">
    <property type="term" value="F:lyase activity"/>
    <property type="evidence" value="ECO:0007669"/>
    <property type="project" value="InterPro"/>
</dbReference>
<evidence type="ECO:0000313" key="4">
    <source>
        <dbReference type="Proteomes" id="UP000465241"/>
    </source>
</evidence>
<dbReference type="Pfam" id="PF03972">
    <property type="entry name" value="MmgE_PrpD_N"/>
    <property type="match status" value="1"/>
</dbReference>
<organism evidence="3 4">
    <name type="scientific">Mycolicibacterium murale</name>
    <dbReference type="NCBI Taxonomy" id="182220"/>
    <lineage>
        <taxon>Bacteria</taxon>
        <taxon>Bacillati</taxon>
        <taxon>Actinomycetota</taxon>
        <taxon>Actinomycetes</taxon>
        <taxon>Mycobacteriales</taxon>
        <taxon>Mycobacteriaceae</taxon>
        <taxon>Mycolicibacterium</taxon>
    </lineage>
</organism>
<evidence type="ECO:0000259" key="2">
    <source>
        <dbReference type="Pfam" id="PF03972"/>
    </source>
</evidence>
<dbReference type="InterPro" id="IPR042188">
    <property type="entry name" value="MmgE/PrpD_sf_2"/>
</dbReference>
<dbReference type="RefSeq" id="WP_193489290.1">
    <property type="nucleotide sequence ID" value="NZ_BAAAMC010000011.1"/>
</dbReference>
<comment type="similarity">
    <text evidence="1">Belongs to the PrpD family.</text>
</comment>
<dbReference type="InterPro" id="IPR036148">
    <property type="entry name" value="MmgE/PrpD_sf"/>
</dbReference>
<name>A0A7I9WL26_9MYCO</name>
<sequence>MKLDDLAEFVVQAQAADIGHPELLRRNLLDSVACAIAALGGETLGRLRDQIDIVGGTPRATLIGGGRTSVDQAALYNSVAVRSADLLDTYLTPGGLCHPADNIGALLAVADSVRAGGADFLLAMALAYEIQLIHGQAPIFGPKDTPRTKEQADYNLKYLLAVALLDGHVGPDQLRTERVVQADVQSVLRRITVHPDDQLTAAYPRATPVRIDLWLRDGQHLSRAQDDFHGAATRPFDWARTVEKFHWLAERHAERDLRDTIINTVAGVEHTPIPALTDLLTHVHLEEQR</sequence>
<keyword evidence="4" id="KW-1185">Reference proteome</keyword>
<protein>
    <recommendedName>
        <fullName evidence="2">MmgE/PrpD N-terminal domain-containing protein</fullName>
    </recommendedName>
</protein>
<evidence type="ECO:0000256" key="1">
    <source>
        <dbReference type="ARBA" id="ARBA00006174"/>
    </source>
</evidence>
<dbReference type="Gene3D" id="3.30.1330.120">
    <property type="entry name" value="2-methylcitrate dehydratase PrpD"/>
    <property type="match status" value="1"/>
</dbReference>
<dbReference type="Proteomes" id="UP000465241">
    <property type="component" value="Unassembled WGS sequence"/>
</dbReference>
<dbReference type="EMBL" id="BLKT01000003">
    <property type="protein sequence ID" value="GFG58452.1"/>
    <property type="molecule type" value="Genomic_DNA"/>
</dbReference>
<dbReference type="PANTHER" id="PTHR16943">
    <property type="entry name" value="2-METHYLCITRATE DEHYDRATASE-RELATED"/>
    <property type="match status" value="1"/>
</dbReference>
<dbReference type="InterPro" id="IPR005656">
    <property type="entry name" value="MmgE_PrpD"/>
</dbReference>
<reference evidence="3 4" key="1">
    <citation type="journal article" date="2019" name="Emerg. Microbes Infect.">
        <title>Comprehensive subspecies identification of 175 nontuberculous mycobacteria species based on 7547 genomic profiles.</title>
        <authorList>
            <person name="Matsumoto Y."/>
            <person name="Kinjo T."/>
            <person name="Motooka D."/>
            <person name="Nabeya D."/>
            <person name="Jung N."/>
            <person name="Uechi K."/>
            <person name="Horii T."/>
            <person name="Iida T."/>
            <person name="Fujita J."/>
            <person name="Nakamura S."/>
        </authorList>
    </citation>
    <scope>NUCLEOTIDE SEQUENCE [LARGE SCALE GENOMIC DNA]</scope>
    <source>
        <strain evidence="3 4">JCM 13392</strain>
    </source>
</reference>
<feature type="domain" description="MmgE/PrpD N-terminal" evidence="2">
    <location>
        <begin position="5"/>
        <end position="135"/>
    </location>
</feature>
<proteinExistence type="inferred from homology"/>
<comment type="caution">
    <text evidence="3">The sequence shown here is derived from an EMBL/GenBank/DDBJ whole genome shotgun (WGS) entry which is preliminary data.</text>
</comment>
<dbReference type="InterPro" id="IPR045336">
    <property type="entry name" value="MmgE_PrpD_N"/>
</dbReference>
<evidence type="ECO:0000313" key="3">
    <source>
        <dbReference type="EMBL" id="GFG58452.1"/>
    </source>
</evidence>
<dbReference type="PANTHER" id="PTHR16943:SF8">
    <property type="entry name" value="2-METHYLCITRATE DEHYDRATASE"/>
    <property type="match status" value="1"/>
</dbReference>
<dbReference type="InterPro" id="IPR042183">
    <property type="entry name" value="MmgE/PrpD_sf_1"/>
</dbReference>
<dbReference type="SUPFAM" id="SSF103378">
    <property type="entry name" value="2-methylcitrate dehydratase PrpD"/>
    <property type="match status" value="2"/>
</dbReference>
<dbReference type="AlphaFoldDB" id="A0A7I9WL26"/>
<accession>A0A7I9WL26</accession>
<dbReference type="Gene3D" id="1.10.4100.10">
    <property type="entry name" value="2-methylcitrate dehydratase PrpD"/>
    <property type="match status" value="2"/>
</dbReference>